<comment type="caution">
    <text evidence="2">The sequence shown here is derived from an EMBL/GenBank/DDBJ whole genome shotgun (WGS) entry which is preliminary data.</text>
</comment>
<protein>
    <submittedName>
        <fullName evidence="2">Uncharacterized protein</fullName>
    </submittedName>
</protein>
<keyword evidence="3" id="KW-1185">Reference proteome</keyword>
<dbReference type="EMBL" id="SWKV01000138">
    <property type="protein sequence ID" value="KAF3031539.1"/>
    <property type="molecule type" value="Genomic_DNA"/>
</dbReference>
<organism evidence="2 3">
    <name type="scientific">Didymella heteroderae</name>
    <dbReference type="NCBI Taxonomy" id="1769908"/>
    <lineage>
        <taxon>Eukaryota</taxon>
        <taxon>Fungi</taxon>
        <taxon>Dikarya</taxon>
        <taxon>Ascomycota</taxon>
        <taxon>Pezizomycotina</taxon>
        <taxon>Dothideomycetes</taxon>
        <taxon>Pleosporomycetidae</taxon>
        <taxon>Pleosporales</taxon>
        <taxon>Pleosporineae</taxon>
        <taxon>Didymellaceae</taxon>
        <taxon>Didymella</taxon>
    </lineage>
</organism>
<reference evidence="2" key="1">
    <citation type="submission" date="2019-04" db="EMBL/GenBank/DDBJ databases">
        <title>Sequencing of skin fungus with MAO and IRED activity.</title>
        <authorList>
            <person name="Marsaioli A.J."/>
            <person name="Bonatto J.M.C."/>
            <person name="Reis Junior O."/>
        </authorList>
    </citation>
    <scope>NUCLEOTIDE SEQUENCE</scope>
    <source>
        <strain evidence="2">28M1</strain>
    </source>
</reference>
<dbReference type="AlphaFoldDB" id="A0A9P4WG62"/>
<name>A0A9P4WG62_9PLEO</name>
<accession>A0A9P4WG62</accession>
<feature type="region of interest" description="Disordered" evidence="1">
    <location>
        <begin position="1"/>
        <end position="20"/>
    </location>
</feature>
<evidence type="ECO:0000256" key="1">
    <source>
        <dbReference type="SAM" id="MobiDB-lite"/>
    </source>
</evidence>
<dbReference type="Proteomes" id="UP000758155">
    <property type="component" value="Unassembled WGS sequence"/>
</dbReference>
<dbReference type="OrthoDB" id="3828476at2759"/>
<sequence length="167" mass="18403">MSFANKLDPSSAAFVPSTSSQSDNINYADLFGTEFAAEFPDMTMDMNLDAPALEHFADNHGNIPPNNTVNQSQPESTATPHIHGLTLQKVQMDMYVAFNSFMQLQSEYQAKIQSVETELAKNIQEANSLRKDVNTLSDWAKAVLEYFGNDGSSKDTKAVYKAQDPVA</sequence>
<gene>
    <name evidence="2" type="ORF">E8E12_001839</name>
</gene>
<proteinExistence type="predicted"/>
<evidence type="ECO:0000313" key="3">
    <source>
        <dbReference type="Proteomes" id="UP000758155"/>
    </source>
</evidence>
<evidence type="ECO:0000313" key="2">
    <source>
        <dbReference type="EMBL" id="KAF3031539.1"/>
    </source>
</evidence>